<dbReference type="Gene3D" id="1.10.1740.10">
    <property type="match status" value="1"/>
</dbReference>
<dbReference type="InterPro" id="IPR039425">
    <property type="entry name" value="RNA_pol_sigma-70-like"/>
</dbReference>
<dbReference type="SUPFAM" id="SSF88659">
    <property type="entry name" value="Sigma3 and sigma4 domains of RNA polymerase sigma factors"/>
    <property type="match status" value="1"/>
</dbReference>
<dbReference type="InterPro" id="IPR014284">
    <property type="entry name" value="RNA_pol_sigma-70_dom"/>
</dbReference>
<keyword evidence="5" id="KW-0804">Transcription</keyword>
<evidence type="ECO:0000313" key="9">
    <source>
        <dbReference type="Proteomes" id="UP000186883"/>
    </source>
</evidence>
<keyword evidence="2" id="KW-0805">Transcription regulation</keyword>
<sequence>MHVTATSNGFREGSRSSGCDRHKAEDVVQTTWLALFSQMDRIRDTRALAGWLITTARRNAAQAAHTEARVAPLSDALAENMESIEPAPEEEALRSDDDQRLWRAFARLSHRNQDLLRRLVINRESHQTVTRELGMSVGSVGPSRARALNKLRELVKEQDVAYPVDAALVDRLRTAGFSGREFDLFAEQVIDHTRPIVSAWIHSGRIIQEATRAGRRMLRVPEDLTPADVERLVHDTVTAAWTDFVTALKDGRWTPDTSLNDHYLDLCVRAFPPIYHAFRKYQRRSTRRRRGSNPAPTRICFMSFLVRC</sequence>
<dbReference type="InterPro" id="IPR036388">
    <property type="entry name" value="WH-like_DNA-bd_sf"/>
</dbReference>
<dbReference type="Gene3D" id="1.10.10.10">
    <property type="entry name" value="Winged helix-like DNA-binding domain superfamily/Winged helix DNA-binding domain"/>
    <property type="match status" value="1"/>
</dbReference>
<dbReference type="EMBL" id="LOBU02000050">
    <property type="protein sequence ID" value="OKA03089.1"/>
    <property type="molecule type" value="Genomic_DNA"/>
</dbReference>
<comment type="similarity">
    <text evidence="1">Belongs to the sigma-70 factor family. ECF subfamily.</text>
</comment>
<evidence type="ECO:0000256" key="5">
    <source>
        <dbReference type="ARBA" id="ARBA00023163"/>
    </source>
</evidence>
<keyword evidence="4" id="KW-0238">DNA-binding</keyword>
<dbReference type="InterPro" id="IPR013325">
    <property type="entry name" value="RNA_pol_sigma_r2"/>
</dbReference>
<accession>A0ABX3DG29</accession>
<evidence type="ECO:0000256" key="3">
    <source>
        <dbReference type="ARBA" id="ARBA00023082"/>
    </source>
</evidence>
<dbReference type="InterPro" id="IPR007627">
    <property type="entry name" value="RNA_pol_sigma70_r2"/>
</dbReference>
<comment type="caution">
    <text evidence="8">The sequence shown here is derived from an EMBL/GenBank/DDBJ whole genome shotgun (WGS) entry which is preliminary data.</text>
</comment>
<proteinExistence type="inferred from homology"/>
<dbReference type="PANTHER" id="PTHR43133">
    <property type="entry name" value="RNA POLYMERASE ECF-TYPE SIGMA FACTO"/>
    <property type="match status" value="1"/>
</dbReference>
<keyword evidence="3" id="KW-0731">Sigma factor</keyword>
<protein>
    <recommendedName>
        <fullName evidence="7">RNA polymerase sigma-70 region 2 domain-containing protein</fullName>
    </recommendedName>
</protein>
<dbReference type="NCBIfam" id="TIGR02937">
    <property type="entry name" value="sigma70-ECF"/>
    <property type="match status" value="1"/>
</dbReference>
<keyword evidence="9" id="KW-1185">Reference proteome</keyword>
<dbReference type="InterPro" id="IPR013324">
    <property type="entry name" value="RNA_pol_sigma_r3/r4-like"/>
</dbReference>
<evidence type="ECO:0000256" key="1">
    <source>
        <dbReference type="ARBA" id="ARBA00010641"/>
    </source>
</evidence>
<evidence type="ECO:0000259" key="7">
    <source>
        <dbReference type="Pfam" id="PF04542"/>
    </source>
</evidence>
<organism evidence="8 9">
    <name type="scientific">Amycolatopsis regifaucium</name>
    <dbReference type="NCBI Taxonomy" id="546365"/>
    <lineage>
        <taxon>Bacteria</taxon>
        <taxon>Bacillati</taxon>
        <taxon>Actinomycetota</taxon>
        <taxon>Actinomycetes</taxon>
        <taxon>Pseudonocardiales</taxon>
        <taxon>Pseudonocardiaceae</taxon>
        <taxon>Amycolatopsis</taxon>
    </lineage>
</organism>
<feature type="domain" description="RNA polymerase sigma-70 region 2" evidence="7">
    <location>
        <begin position="20"/>
        <end position="63"/>
    </location>
</feature>
<dbReference type="Proteomes" id="UP000186883">
    <property type="component" value="Unassembled WGS sequence"/>
</dbReference>
<gene>
    <name evidence="8" type="ORF">ATP06_0237980</name>
</gene>
<evidence type="ECO:0000256" key="4">
    <source>
        <dbReference type="ARBA" id="ARBA00023125"/>
    </source>
</evidence>
<feature type="region of interest" description="Disordered" evidence="6">
    <location>
        <begin position="1"/>
        <end position="22"/>
    </location>
</feature>
<dbReference type="PANTHER" id="PTHR43133:SF8">
    <property type="entry name" value="RNA POLYMERASE SIGMA FACTOR HI_1459-RELATED"/>
    <property type="match status" value="1"/>
</dbReference>
<reference evidence="8" key="1">
    <citation type="submission" date="2016-11" db="EMBL/GenBank/DDBJ databases">
        <title>Genome sequencing of Amycolatopsis regifaucium.</title>
        <authorList>
            <person name="Mayilraj S."/>
            <person name="Kaur N."/>
        </authorList>
    </citation>
    <scope>NUCLEOTIDE SEQUENCE [LARGE SCALE GENOMIC DNA]</scope>
    <source>
        <strain evidence="8">GY080</strain>
    </source>
</reference>
<evidence type="ECO:0000256" key="2">
    <source>
        <dbReference type="ARBA" id="ARBA00023015"/>
    </source>
</evidence>
<evidence type="ECO:0000256" key="6">
    <source>
        <dbReference type="SAM" id="MobiDB-lite"/>
    </source>
</evidence>
<evidence type="ECO:0000313" key="8">
    <source>
        <dbReference type="EMBL" id="OKA03089.1"/>
    </source>
</evidence>
<dbReference type="Pfam" id="PF04542">
    <property type="entry name" value="Sigma70_r2"/>
    <property type="match status" value="1"/>
</dbReference>
<dbReference type="RefSeq" id="WP_074038348.1">
    <property type="nucleotide sequence ID" value="NZ_FOPQ01000035.1"/>
</dbReference>
<dbReference type="SUPFAM" id="SSF88946">
    <property type="entry name" value="Sigma2 domain of RNA polymerase sigma factors"/>
    <property type="match status" value="1"/>
</dbReference>
<feature type="compositionally biased region" description="Basic and acidic residues" evidence="6">
    <location>
        <begin position="12"/>
        <end position="22"/>
    </location>
</feature>
<name>A0ABX3DG29_9PSEU</name>